<organism evidence="1 2">
    <name type="scientific">Pomacea canaliculata</name>
    <name type="common">Golden apple snail</name>
    <dbReference type="NCBI Taxonomy" id="400727"/>
    <lineage>
        <taxon>Eukaryota</taxon>
        <taxon>Metazoa</taxon>
        <taxon>Spiralia</taxon>
        <taxon>Lophotrochozoa</taxon>
        <taxon>Mollusca</taxon>
        <taxon>Gastropoda</taxon>
        <taxon>Caenogastropoda</taxon>
        <taxon>Architaenioglossa</taxon>
        <taxon>Ampullarioidea</taxon>
        <taxon>Ampullariidae</taxon>
        <taxon>Pomacea</taxon>
    </lineage>
</organism>
<dbReference type="Proteomes" id="UP000245119">
    <property type="component" value="Linkage Group LG3"/>
</dbReference>
<comment type="caution">
    <text evidence="1">The sequence shown here is derived from an EMBL/GenBank/DDBJ whole genome shotgun (WGS) entry which is preliminary data.</text>
</comment>
<proteinExistence type="predicted"/>
<evidence type="ECO:0000313" key="1">
    <source>
        <dbReference type="EMBL" id="PVD34284.1"/>
    </source>
</evidence>
<reference evidence="1 2" key="1">
    <citation type="submission" date="2018-04" db="EMBL/GenBank/DDBJ databases">
        <title>The genome of golden apple snail Pomacea canaliculata provides insight into stress tolerance and invasive adaptation.</title>
        <authorList>
            <person name="Liu C."/>
            <person name="Liu B."/>
            <person name="Ren Y."/>
            <person name="Zhang Y."/>
            <person name="Wang H."/>
            <person name="Li S."/>
            <person name="Jiang F."/>
            <person name="Yin L."/>
            <person name="Zhang G."/>
            <person name="Qian W."/>
            <person name="Fan W."/>
        </authorList>
    </citation>
    <scope>NUCLEOTIDE SEQUENCE [LARGE SCALE GENOMIC DNA]</scope>
    <source>
        <strain evidence="1">SZHN2017</strain>
        <tissue evidence="1">Muscle</tissue>
    </source>
</reference>
<sequence>MSHGWCRLNLRQEVLEVDALMSAMLYEEMLASRNGISPLNVIPFPHLSANLAKDYLAEQESTLRKFHARLLNFSANNTRIVVSNEE</sequence>
<evidence type="ECO:0000313" key="2">
    <source>
        <dbReference type="Proteomes" id="UP000245119"/>
    </source>
</evidence>
<dbReference type="EMBL" id="PZQS01000003">
    <property type="protein sequence ID" value="PVD34284.1"/>
    <property type="molecule type" value="Genomic_DNA"/>
</dbReference>
<dbReference type="AlphaFoldDB" id="A0A2T7PLK8"/>
<accession>A0A2T7PLK8</accession>
<gene>
    <name evidence="1" type="ORF">C0Q70_05553</name>
</gene>
<protein>
    <submittedName>
        <fullName evidence="1">Uncharacterized protein</fullName>
    </submittedName>
</protein>
<keyword evidence="2" id="KW-1185">Reference proteome</keyword>
<name>A0A2T7PLK8_POMCA</name>